<dbReference type="InterPro" id="IPR019486">
    <property type="entry name" value="Argonaute_hook_dom"/>
</dbReference>
<feature type="compositionally biased region" description="Gly residues" evidence="10">
    <location>
        <begin position="103"/>
        <end position="117"/>
    </location>
</feature>
<dbReference type="FunFam" id="1.10.8.10:FF:000027">
    <property type="entry name" value="Trinucleotide repeat-containing gene 6C protein"/>
    <property type="match status" value="1"/>
</dbReference>
<feature type="compositionally biased region" description="Polar residues" evidence="10">
    <location>
        <begin position="1379"/>
        <end position="1390"/>
    </location>
</feature>
<dbReference type="Ensembl" id="ENSAPET00000000628.1">
    <property type="protein sequence ID" value="ENSAPEP00000000615.1"/>
    <property type="gene ID" value="ENSAPEG00000000350.1"/>
</dbReference>
<feature type="region of interest" description="Disordered" evidence="10">
    <location>
        <begin position="81"/>
        <end position="117"/>
    </location>
</feature>
<dbReference type="Pfam" id="PF00627">
    <property type="entry name" value="UBA"/>
    <property type="match status" value="1"/>
</dbReference>
<feature type="compositionally biased region" description="Basic residues" evidence="10">
    <location>
        <begin position="689"/>
        <end position="702"/>
    </location>
</feature>
<accession>A0A3P8RM78</accession>
<keyword evidence="2" id="KW-0488">Methylation</keyword>
<dbReference type="InterPro" id="IPR032226">
    <property type="entry name" value="TNRC6_PABC-bd"/>
</dbReference>
<feature type="compositionally biased region" description="Polar residues" evidence="10">
    <location>
        <begin position="1304"/>
        <end position="1318"/>
    </location>
</feature>
<feature type="domain" description="UBA" evidence="11">
    <location>
        <begin position="853"/>
        <end position="898"/>
    </location>
</feature>
<evidence type="ECO:0000313" key="12">
    <source>
        <dbReference type="Ensembl" id="ENSAPEP00000000615.1"/>
    </source>
</evidence>
<feature type="region of interest" description="Disordered" evidence="10">
    <location>
        <begin position="1"/>
        <end position="58"/>
    </location>
</feature>
<dbReference type="GO" id="GO:0000932">
    <property type="term" value="C:P-body"/>
    <property type="evidence" value="ECO:0007669"/>
    <property type="project" value="TreeGrafter"/>
</dbReference>
<keyword evidence="3" id="KW-0597">Phosphoprotein</keyword>
<dbReference type="SUPFAM" id="SSF46934">
    <property type="entry name" value="UBA-like"/>
    <property type="match status" value="1"/>
</dbReference>
<feature type="compositionally biased region" description="Polar residues" evidence="10">
    <location>
        <begin position="374"/>
        <end position="385"/>
    </location>
</feature>
<feature type="compositionally biased region" description="Polar residues" evidence="10">
    <location>
        <begin position="746"/>
        <end position="755"/>
    </location>
</feature>
<feature type="region of interest" description="Disordered" evidence="10">
    <location>
        <begin position="1249"/>
        <end position="1277"/>
    </location>
</feature>
<feature type="compositionally biased region" description="Polar residues" evidence="10">
    <location>
        <begin position="263"/>
        <end position="282"/>
    </location>
</feature>
<dbReference type="GO" id="GO:0005654">
    <property type="term" value="C:nucleoplasm"/>
    <property type="evidence" value="ECO:0007669"/>
    <property type="project" value="TreeGrafter"/>
</dbReference>
<name>A0A3P8RM78_AMPPE</name>
<dbReference type="Gene3D" id="1.10.8.10">
    <property type="entry name" value="DNA helicase RuvA subunit, C-terminal domain"/>
    <property type="match status" value="1"/>
</dbReference>
<dbReference type="GO" id="GO:0003723">
    <property type="term" value="F:RNA binding"/>
    <property type="evidence" value="ECO:0007669"/>
    <property type="project" value="UniProtKB-KW"/>
</dbReference>
<feature type="compositionally biased region" description="Low complexity" evidence="10">
    <location>
        <begin position="955"/>
        <end position="969"/>
    </location>
</feature>
<feature type="compositionally biased region" description="Polar residues" evidence="10">
    <location>
        <begin position="632"/>
        <end position="644"/>
    </location>
</feature>
<dbReference type="CDD" id="cd14283">
    <property type="entry name" value="UBA_TNR6C"/>
    <property type="match status" value="1"/>
</dbReference>
<feature type="compositionally biased region" description="Polar residues" evidence="10">
    <location>
        <begin position="16"/>
        <end position="32"/>
    </location>
</feature>
<dbReference type="Pfam" id="PF10427">
    <property type="entry name" value="Ago_hook"/>
    <property type="match status" value="1"/>
</dbReference>
<feature type="compositionally biased region" description="Basic and acidic residues" evidence="10">
    <location>
        <begin position="294"/>
        <end position="305"/>
    </location>
</feature>
<evidence type="ECO:0000259" key="11">
    <source>
        <dbReference type="PROSITE" id="PS50030"/>
    </source>
</evidence>
<comment type="similarity">
    <text evidence="1">Belongs to the GW182 family.</text>
</comment>
<feature type="compositionally biased region" description="Basic and acidic residues" evidence="10">
    <location>
        <begin position="929"/>
        <end position="942"/>
    </location>
</feature>
<evidence type="ECO:0000256" key="3">
    <source>
        <dbReference type="ARBA" id="ARBA00022553"/>
    </source>
</evidence>
<feature type="compositionally biased region" description="Polar residues" evidence="10">
    <location>
        <begin position="323"/>
        <end position="334"/>
    </location>
</feature>
<feature type="compositionally biased region" description="Polar residues" evidence="10">
    <location>
        <begin position="1267"/>
        <end position="1277"/>
    </location>
</feature>
<feature type="region of interest" description="Disordered" evidence="10">
    <location>
        <begin position="1362"/>
        <end position="1391"/>
    </location>
</feature>
<sequence>MATGAAGQQAHYPSLKANNNMMTGPGSTNTLAGSRGWGSDGKQDGMNGGRGAPNNWGSPNFNLNLNPNANPSAWPLLGHEGGGGGSIGPNGVSNSSSLPPGVNGNGNMGNGSLGNADNGGGGWVGMIAANENDQQHPSTNTNMSFNVEPANRNTDGPNHTKQQQQAQEPMSPIHGLTGWGGQSPTESSQLNGDTTGSSVWGSGETKAAESPKDSGWDSTPSGGLSAWGRQGSGGGSSGSGGWGDWGKSSGGGDASKGWDSVDAGSSGSGQEPQLSSWGQQPGTAPASEDSGDSSEGRSNRRDRLSSVEFAPLLPRQDLDPRVLSNSGWGQTPIRQHTVWEMEEASSNDGKSNSSSDTLGAPSSNSGPSSSNGGTINPNIAPSQRPGSGGKSDSEGSSSGWGAPPPQPIQTGSGWGDPSQSLSKAPNGTTSGWGDPLPTNGPKSGGTPSWGSEDKSPSWDQGMMKSQPTSWGEGPKSSHGWGNNNGGTNGTTSTGDWGEPDVKNNGSSSSMWEGEGGNGGSGGWKESPRGGSRGGNWGKPAPAVSNSNWGESPRANGSLQGGWGSAKPQESSSSSSTGSGGGGSIGSWGGPGSVKQSNSGWGNVSKQDQSMEPTGWEEPSPPSIRRKMEIDDGTSTWGDPNTYSKAVNMWDRNNPNGNPGNGGPPPNKNGGMIMPNNNNNNHSVVPGNNNHHHSHHMHHHPHHGQPPTMQHHGNNNGSPNNTTSHPWGELPSVQPKSEPAWGEPAAPTSTVDNGTSAWGKPPGGVGGWGDGGHEPSGPYGRANGPPGSAPCKPPKPMQDGWGSGGEEMGMSTGQWDTEDGDVWNSPTSQESSSSCNSWGNGPKKCPSKGKMGTKPDEAWIMNRLIKQLTDMGFPRDPAEDALKSNNMNLDQAMALLEKKTDLDKRVMGISDYSNGMNKPLVCRPSALSKDPSDRTTFLDKDGVLSDDAPPSPFLPSPSLKLPLANSSLPGQGLGQGNPGLAMQNLNNRQIPSGMFGSSGAAQTRAMQQQPPQPPVPPLSSSQPSLRAQVPQFLSPQVQAQLLQFAAKNIGLNPALLTSPINPQQMTLLYQLQQLQMAYQRLQIQQQMMQAQRNVSGPIRQQEQQVARTITNMQQQIQQHQRQLYQALLMKQQQLPSHSSSSSSSSAGLHPPGGPAGGPGSGKSTLDPFTGLNPNMNVNCMEVGGLSLKEPPQPQSRLSQWTHSNSMDNLAGNSSNLENNLNKHAISAASSLVPPGKPPQMEDSYSPYNLISSSESPTSPLVPPDSWGQGKSPNEKISNGTNINWPPFCPGVPWKGLQNIDPENDPNMTPGSVPSGPTINTNIHDVNRYLLRDRNGKLSDLKSTWSPGPISQSQASLSHELWKVPQGPRNTTAPSRPPPGLTNNKPSSTWGGNSLGLAQGWSGSYSSGTTWSTDSSNRTSSWLVLRNLTPQIDGSTLRTLCMQHGPLITFHLNLTQGNAVVRYSSKDEAAKAQKSLHCVLGNTTILAEFAGEEEVNRFFAQGQSLGANTTSWQANPGTNQNRMGGTAQSHSIGQWSSGAGGGKTSGGDLLWGGVPQYSSLWGPPSGEDARVIGSPTPINTLLPGDLLSGESM</sequence>
<feature type="compositionally biased region" description="Gly residues" evidence="10">
    <location>
        <begin position="513"/>
        <end position="522"/>
    </location>
</feature>
<dbReference type="InterPro" id="IPR012677">
    <property type="entry name" value="Nucleotide-bd_a/b_plait_sf"/>
</dbReference>
<feature type="compositionally biased region" description="Low complexity" evidence="10">
    <location>
        <begin position="667"/>
        <end position="688"/>
    </location>
</feature>
<feature type="compositionally biased region" description="Polar residues" evidence="10">
    <location>
        <begin position="823"/>
        <end position="838"/>
    </location>
</feature>
<feature type="region of interest" description="Disordered" evidence="10">
    <location>
        <begin position="133"/>
        <end position="851"/>
    </location>
</feature>
<evidence type="ECO:0000256" key="10">
    <source>
        <dbReference type="SAM" id="MobiDB-lite"/>
    </source>
</evidence>
<dbReference type="InterPro" id="IPR035979">
    <property type="entry name" value="RBD_domain_sf"/>
</dbReference>
<evidence type="ECO:0000256" key="4">
    <source>
        <dbReference type="ARBA" id="ARBA00022845"/>
    </source>
</evidence>
<evidence type="ECO:0000256" key="6">
    <source>
        <dbReference type="ARBA" id="ARBA00023054"/>
    </source>
</evidence>
<dbReference type="GO" id="GO:0006417">
    <property type="term" value="P:regulation of translation"/>
    <property type="evidence" value="ECO:0007669"/>
    <property type="project" value="UniProtKB-KW"/>
</dbReference>
<feature type="coiled-coil region" evidence="9">
    <location>
        <begin position="1070"/>
        <end position="1121"/>
    </location>
</feature>
<dbReference type="SMART" id="SM00165">
    <property type="entry name" value="UBA"/>
    <property type="match status" value="1"/>
</dbReference>
<feature type="compositionally biased region" description="Polar residues" evidence="10">
    <location>
        <begin position="182"/>
        <end position="200"/>
    </location>
</feature>
<feature type="compositionally biased region" description="Low complexity" evidence="10">
    <location>
        <begin position="503"/>
        <end position="512"/>
    </location>
</feature>
<feature type="compositionally biased region" description="Basic and acidic residues" evidence="10">
    <location>
        <begin position="206"/>
        <end position="215"/>
    </location>
</feature>
<protein>
    <recommendedName>
        <fullName evidence="8">Trinucleotide repeat-containing gene 6C protein</fullName>
    </recommendedName>
</protein>
<evidence type="ECO:0000256" key="8">
    <source>
        <dbReference type="ARBA" id="ARBA00073415"/>
    </source>
</evidence>
<feature type="compositionally biased region" description="Gly residues" evidence="10">
    <location>
        <begin position="230"/>
        <end position="254"/>
    </location>
</feature>
<dbReference type="GO" id="GO:0005829">
    <property type="term" value="C:cytosol"/>
    <property type="evidence" value="ECO:0007669"/>
    <property type="project" value="UniProtKB-ARBA"/>
</dbReference>
<keyword evidence="4" id="KW-0810">Translation regulation</keyword>
<feature type="compositionally biased region" description="Low complexity" evidence="10">
    <location>
        <begin position="346"/>
        <end position="373"/>
    </location>
</feature>
<feature type="compositionally biased region" description="Low complexity" evidence="10">
    <location>
        <begin position="1129"/>
        <end position="1148"/>
    </location>
</feature>
<reference evidence="12" key="3">
    <citation type="submission" date="2025-09" db="UniProtKB">
        <authorList>
            <consortium name="Ensembl"/>
        </authorList>
    </citation>
    <scope>IDENTIFICATION</scope>
</reference>
<feature type="region of interest" description="Disordered" evidence="10">
    <location>
        <begin position="1299"/>
        <end position="1318"/>
    </location>
</feature>
<dbReference type="SUPFAM" id="SSF54928">
    <property type="entry name" value="RNA-binding domain, RBD"/>
    <property type="match status" value="1"/>
</dbReference>
<keyword evidence="6 9" id="KW-0175">Coiled coil</keyword>
<feature type="region of interest" description="Disordered" evidence="10">
    <location>
        <begin position="1129"/>
        <end position="1215"/>
    </location>
</feature>
<dbReference type="InterPro" id="IPR015940">
    <property type="entry name" value="UBA"/>
</dbReference>
<evidence type="ECO:0000256" key="1">
    <source>
        <dbReference type="ARBA" id="ARBA00007302"/>
    </source>
</evidence>
<feature type="compositionally biased region" description="Pro residues" evidence="10">
    <location>
        <begin position="786"/>
        <end position="795"/>
    </location>
</feature>
<feature type="compositionally biased region" description="Polar residues" evidence="10">
    <location>
        <begin position="133"/>
        <end position="168"/>
    </location>
</feature>
<dbReference type="FunFam" id="3.30.70.330:FF:000011">
    <property type="entry name" value="trinucleotide repeat-containing gene 6A protein-like"/>
    <property type="match status" value="1"/>
</dbReference>
<dbReference type="Proteomes" id="UP000265080">
    <property type="component" value="Chromosome 3"/>
</dbReference>
<feature type="compositionally biased region" description="Polar residues" evidence="10">
    <location>
        <begin position="593"/>
        <end position="611"/>
    </location>
</feature>
<keyword evidence="5" id="KW-0694">RNA-binding</keyword>
<dbReference type="STRING" id="161767.ENSAPEP00000000615"/>
<evidence type="ECO:0000256" key="9">
    <source>
        <dbReference type="SAM" id="Coils"/>
    </source>
</evidence>
<feature type="region of interest" description="Disordered" evidence="10">
    <location>
        <begin position="922"/>
        <end position="1024"/>
    </location>
</feature>
<dbReference type="InterPro" id="IPR041917">
    <property type="entry name" value="TNR6C_UBA"/>
</dbReference>
<feature type="compositionally biased region" description="Low complexity" evidence="10">
    <location>
        <begin position="704"/>
        <end position="725"/>
    </location>
</feature>
<feature type="compositionally biased region" description="Gly residues" evidence="10">
    <location>
        <begin position="577"/>
        <end position="591"/>
    </location>
</feature>
<dbReference type="GO" id="GO:0035195">
    <property type="term" value="P:miRNA-mediated post-transcriptional gene silencing"/>
    <property type="evidence" value="ECO:0007669"/>
    <property type="project" value="TreeGrafter"/>
</dbReference>
<dbReference type="PANTHER" id="PTHR13020">
    <property type="entry name" value="TRINUCLEOTIDE REPEAT-CONTAINING GENE 6"/>
    <property type="match status" value="1"/>
</dbReference>
<dbReference type="PROSITE" id="PS50030">
    <property type="entry name" value="UBA"/>
    <property type="match status" value="1"/>
</dbReference>
<keyword evidence="7" id="KW-0943">RNA-mediated gene silencing</keyword>
<organism evidence="12 13">
    <name type="scientific">Amphiprion percula</name>
    <name type="common">Orange clownfish</name>
    <name type="synonym">Lutjanus percula</name>
    <dbReference type="NCBI Taxonomy" id="161767"/>
    <lineage>
        <taxon>Eukaryota</taxon>
        <taxon>Metazoa</taxon>
        <taxon>Chordata</taxon>
        <taxon>Craniata</taxon>
        <taxon>Vertebrata</taxon>
        <taxon>Euteleostomi</taxon>
        <taxon>Actinopterygii</taxon>
        <taxon>Neopterygii</taxon>
        <taxon>Teleostei</taxon>
        <taxon>Neoteleostei</taxon>
        <taxon>Acanthomorphata</taxon>
        <taxon>Ovalentaria</taxon>
        <taxon>Pomacentridae</taxon>
        <taxon>Amphiprion</taxon>
    </lineage>
</organism>
<dbReference type="PANTHER" id="PTHR13020:SF9">
    <property type="entry name" value="TRINUCLEOTIDE REPEAT-CONTAINING GENE 6C PROTEIN"/>
    <property type="match status" value="1"/>
</dbReference>
<dbReference type="InterPro" id="IPR026805">
    <property type="entry name" value="GW182_M_dom"/>
</dbReference>
<evidence type="ECO:0000256" key="5">
    <source>
        <dbReference type="ARBA" id="ARBA00022884"/>
    </source>
</evidence>
<evidence type="ECO:0000313" key="13">
    <source>
        <dbReference type="Proteomes" id="UP000265080"/>
    </source>
</evidence>
<feature type="compositionally biased region" description="Polar residues" evidence="10">
    <location>
        <begin position="417"/>
        <end position="431"/>
    </location>
</feature>
<dbReference type="GO" id="GO:0060213">
    <property type="term" value="P:positive regulation of nuclear-transcribed mRNA poly(A) tail shortening"/>
    <property type="evidence" value="ECO:0007669"/>
    <property type="project" value="TreeGrafter"/>
</dbReference>
<reference evidence="12" key="2">
    <citation type="submission" date="2025-08" db="UniProtKB">
        <authorList>
            <consortium name="Ensembl"/>
        </authorList>
    </citation>
    <scope>IDENTIFICATION</scope>
</reference>
<feature type="compositionally biased region" description="Gly residues" evidence="10">
    <location>
        <begin position="760"/>
        <end position="769"/>
    </location>
</feature>
<dbReference type="Pfam" id="PF12938">
    <property type="entry name" value="M_domain"/>
    <property type="match status" value="1"/>
</dbReference>
<dbReference type="InterPro" id="IPR009060">
    <property type="entry name" value="UBA-like_sf"/>
</dbReference>
<keyword evidence="13" id="KW-1185">Reference proteome</keyword>
<feature type="compositionally biased region" description="Polar residues" evidence="10">
    <location>
        <begin position="543"/>
        <end position="557"/>
    </location>
</feature>
<evidence type="ECO:0000256" key="2">
    <source>
        <dbReference type="ARBA" id="ARBA00022481"/>
    </source>
</evidence>
<proteinExistence type="inferred from homology"/>
<reference evidence="12 13" key="1">
    <citation type="submission" date="2018-03" db="EMBL/GenBank/DDBJ databases">
        <title>Finding Nemo's genes: A chromosome-scale reference assembly of the genome of the orange clownfish Amphiprion percula.</title>
        <authorList>
            <person name="Lehmann R."/>
        </authorList>
    </citation>
    <scope>NUCLEOTIDE SEQUENCE</scope>
</reference>
<feature type="compositionally biased region" description="Polar residues" evidence="10">
    <location>
        <begin position="1193"/>
        <end position="1215"/>
    </location>
</feature>
<dbReference type="InterPro" id="IPR052068">
    <property type="entry name" value="GW182_domain"/>
</dbReference>
<dbReference type="Gene3D" id="3.30.70.330">
    <property type="match status" value="1"/>
</dbReference>
<evidence type="ECO:0000256" key="7">
    <source>
        <dbReference type="ARBA" id="ARBA00023158"/>
    </source>
</evidence>
<dbReference type="Pfam" id="PF16608">
    <property type="entry name" value="TNRC6-PABC_bdg"/>
    <property type="match status" value="1"/>
</dbReference>
<dbReference type="GeneTree" id="ENSGT00940000167317"/>
<dbReference type="OMA" id="TGHWNAP"/>